<dbReference type="Pfam" id="PF07730">
    <property type="entry name" value="HisKA_3"/>
    <property type="match status" value="1"/>
</dbReference>
<dbReference type="InterPro" id="IPR050482">
    <property type="entry name" value="Sensor_HK_TwoCompSys"/>
</dbReference>
<dbReference type="EMBL" id="FNON01000003">
    <property type="protein sequence ID" value="SDX71201.1"/>
    <property type="molecule type" value="Genomic_DNA"/>
</dbReference>
<evidence type="ECO:0000259" key="5">
    <source>
        <dbReference type="Pfam" id="PF07730"/>
    </source>
</evidence>
<dbReference type="OrthoDB" id="5241784at2"/>
<dbReference type="PANTHER" id="PTHR24421:SF63">
    <property type="entry name" value="SENSOR HISTIDINE KINASE DESK"/>
    <property type="match status" value="1"/>
</dbReference>
<keyword evidence="1" id="KW-0808">Transferase</keyword>
<sequence length="354" mass="38236">MAGSPNPIALSERGWRITAALFCVFLLPVLVEMYQQRQWIAPLFGAALLYSVSYVFGLWPVRRRSLPWRLGFLLWMFGLYLAIESGTHGSQYPMLSFVLVTIMGVLRPPAAIPGGLALVVGVGLFVEVHVVDIVVLVASTVAMLGMFTLVVTNQKLSEARNEVANAAVERERARFARDLHDVLGHSLTTITVKLSLMRRLLEDGDPEAALREVADLEELSRQALADIRSTVASRRQVSLATELASVRELLRSASIKATLPSAVDDVPPALREPFGHVLREGITNVVRHSGATRCEVTLTANSLEIIDDGTGKAVLMGNGLSGLTERMAALGGALEAGPVPGGGFRLRVFVPGPR</sequence>
<dbReference type="GO" id="GO:0000155">
    <property type="term" value="F:phosphorelay sensor kinase activity"/>
    <property type="evidence" value="ECO:0007669"/>
    <property type="project" value="InterPro"/>
</dbReference>
<keyword evidence="3" id="KW-0902">Two-component regulatory system</keyword>
<evidence type="ECO:0000256" key="1">
    <source>
        <dbReference type="ARBA" id="ARBA00022679"/>
    </source>
</evidence>
<feature type="transmembrane region" description="Helical" evidence="4">
    <location>
        <begin position="130"/>
        <end position="151"/>
    </location>
</feature>
<name>A0A1H3DXT0_9PSEU</name>
<protein>
    <submittedName>
        <fullName evidence="6">Two-component system, NarL family, sensor histidine kinase DesK</fullName>
    </submittedName>
</protein>
<dbReference type="CDD" id="cd16917">
    <property type="entry name" value="HATPase_UhpB-NarQ-NarX-like"/>
    <property type="match status" value="1"/>
</dbReference>
<gene>
    <name evidence="6" type="ORF">SAMN05421504_103572</name>
</gene>
<evidence type="ECO:0000313" key="6">
    <source>
        <dbReference type="EMBL" id="SDX71201.1"/>
    </source>
</evidence>
<dbReference type="Proteomes" id="UP000199515">
    <property type="component" value="Unassembled WGS sequence"/>
</dbReference>
<evidence type="ECO:0000313" key="7">
    <source>
        <dbReference type="Proteomes" id="UP000199515"/>
    </source>
</evidence>
<evidence type="ECO:0000256" key="3">
    <source>
        <dbReference type="ARBA" id="ARBA00023012"/>
    </source>
</evidence>
<keyword evidence="7" id="KW-1185">Reference proteome</keyword>
<dbReference type="SUPFAM" id="SSF55874">
    <property type="entry name" value="ATPase domain of HSP90 chaperone/DNA topoisomerase II/histidine kinase"/>
    <property type="match status" value="1"/>
</dbReference>
<dbReference type="Gene3D" id="1.20.5.1930">
    <property type="match status" value="1"/>
</dbReference>
<dbReference type="InterPro" id="IPR011712">
    <property type="entry name" value="Sig_transdc_His_kin_sub3_dim/P"/>
</dbReference>
<organism evidence="6 7">
    <name type="scientific">Amycolatopsis xylanica</name>
    <dbReference type="NCBI Taxonomy" id="589385"/>
    <lineage>
        <taxon>Bacteria</taxon>
        <taxon>Bacillati</taxon>
        <taxon>Actinomycetota</taxon>
        <taxon>Actinomycetes</taxon>
        <taxon>Pseudonocardiales</taxon>
        <taxon>Pseudonocardiaceae</taxon>
        <taxon>Amycolatopsis</taxon>
    </lineage>
</organism>
<feature type="transmembrane region" description="Helical" evidence="4">
    <location>
        <begin position="14"/>
        <end position="31"/>
    </location>
</feature>
<keyword evidence="4" id="KW-0472">Membrane</keyword>
<evidence type="ECO:0000256" key="4">
    <source>
        <dbReference type="SAM" id="Phobius"/>
    </source>
</evidence>
<evidence type="ECO:0000256" key="2">
    <source>
        <dbReference type="ARBA" id="ARBA00022777"/>
    </source>
</evidence>
<proteinExistence type="predicted"/>
<dbReference type="AlphaFoldDB" id="A0A1H3DXT0"/>
<keyword evidence="4" id="KW-1133">Transmembrane helix</keyword>
<dbReference type="PANTHER" id="PTHR24421">
    <property type="entry name" value="NITRATE/NITRITE SENSOR PROTEIN NARX-RELATED"/>
    <property type="match status" value="1"/>
</dbReference>
<keyword evidence="2 6" id="KW-0418">Kinase</keyword>
<feature type="domain" description="Signal transduction histidine kinase subgroup 3 dimerisation and phosphoacceptor" evidence="5">
    <location>
        <begin position="171"/>
        <end position="236"/>
    </location>
</feature>
<dbReference type="InterPro" id="IPR036890">
    <property type="entry name" value="HATPase_C_sf"/>
</dbReference>
<dbReference type="STRING" id="589385.SAMN05421504_103572"/>
<feature type="transmembrane region" description="Helical" evidence="4">
    <location>
        <begin position="43"/>
        <end position="60"/>
    </location>
</feature>
<accession>A0A1H3DXT0</accession>
<dbReference type="GO" id="GO:0016020">
    <property type="term" value="C:membrane"/>
    <property type="evidence" value="ECO:0007669"/>
    <property type="project" value="InterPro"/>
</dbReference>
<feature type="transmembrane region" description="Helical" evidence="4">
    <location>
        <begin position="66"/>
        <end position="83"/>
    </location>
</feature>
<dbReference type="GO" id="GO:0046983">
    <property type="term" value="F:protein dimerization activity"/>
    <property type="evidence" value="ECO:0007669"/>
    <property type="project" value="InterPro"/>
</dbReference>
<feature type="transmembrane region" description="Helical" evidence="4">
    <location>
        <begin position="95"/>
        <end position="124"/>
    </location>
</feature>
<dbReference type="RefSeq" id="WP_091289625.1">
    <property type="nucleotide sequence ID" value="NZ_FNON01000003.1"/>
</dbReference>
<keyword evidence="4" id="KW-0812">Transmembrane</keyword>
<reference evidence="6 7" key="1">
    <citation type="submission" date="2016-10" db="EMBL/GenBank/DDBJ databases">
        <authorList>
            <person name="de Groot N.N."/>
        </authorList>
    </citation>
    <scope>NUCLEOTIDE SEQUENCE [LARGE SCALE GENOMIC DNA]</scope>
    <source>
        <strain evidence="6 7">CPCC 202699</strain>
    </source>
</reference>
<dbReference type="Gene3D" id="3.30.565.10">
    <property type="entry name" value="Histidine kinase-like ATPase, C-terminal domain"/>
    <property type="match status" value="1"/>
</dbReference>